<proteinExistence type="predicted"/>
<evidence type="ECO:0000313" key="3">
    <source>
        <dbReference type="Proteomes" id="UP001253848"/>
    </source>
</evidence>
<reference evidence="2 3" key="1">
    <citation type="submission" date="2023-09" db="EMBL/GenBank/DDBJ databases">
        <authorList>
            <person name="Rey-Velasco X."/>
        </authorList>
    </citation>
    <scope>NUCLEOTIDE SEQUENCE [LARGE SCALE GENOMIC DNA]</scope>
    <source>
        <strain evidence="2 3">F225</strain>
    </source>
</reference>
<evidence type="ECO:0000256" key="1">
    <source>
        <dbReference type="SAM" id="Phobius"/>
    </source>
</evidence>
<dbReference type="EMBL" id="JAVRHN010000003">
    <property type="protein sequence ID" value="MDT0685579.1"/>
    <property type="molecule type" value="Genomic_DNA"/>
</dbReference>
<keyword evidence="1" id="KW-0472">Membrane</keyword>
<evidence type="ECO:0008006" key="4">
    <source>
        <dbReference type="Google" id="ProtNLM"/>
    </source>
</evidence>
<dbReference type="RefSeq" id="WP_311498999.1">
    <property type="nucleotide sequence ID" value="NZ_JAVRHN010000003.1"/>
</dbReference>
<accession>A0ABU3DPE2</accession>
<protein>
    <recommendedName>
        <fullName evidence="4">YcxB-like protein domain-containing protein</fullName>
    </recommendedName>
</protein>
<keyword evidence="1" id="KW-0812">Transmembrane</keyword>
<feature type="transmembrane region" description="Helical" evidence="1">
    <location>
        <begin position="84"/>
        <end position="102"/>
    </location>
</feature>
<keyword evidence="3" id="KW-1185">Reference proteome</keyword>
<name>A0ABU3DPE2_9FLAO</name>
<dbReference type="Proteomes" id="UP001253848">
    <property type="component" value="Unassembled WGS sequence"/>
</dbReference>
<gene>
    <name evidence="2" type="ORF">RM541_04350</name>
</gene>
<evidence type="ECO:0000313" key="2">
    <source>
        <dbReference type="EMBL" id="MDT0685579.1"/>
    </source>
</evidence>
<sequence>MAKLTEPCVEASAIEHLKQFYSSKHKTETIYAKSQAYTIPKYNGIADGFLCFHSQKQTFHSVSIEAKSYKTLMNLKPFVNYDKLILHVLLTAVVIGISVTFFNWRFEWYWLLLLFLGISIASFFIMGLPLDKYEPDRYKTADVVSQISRYPANEKWIAISSDSVNLLRNRKPYIIRGCSYENLFKICQRKGIGLVLVNHLSPNIVLYPKFRKGKFLNCYNFSREVEAHISQS</sequence>
<comment type="caution">
    <text evidence="2">The sequence shown here is derived from an EMBL/GenBank/DDBJ whole genome shotgun (WGS) entry which is preliminary data.</text>
</comment>
<keyword evidence="1" id="KW-1133">Transmembrane helix</keyword>
<organism evidence="2 3">
    <name type="scientific">Autumnicola psychrophila</name>
    <dbReference type="NCBI Taxonomy" id="3075592"/>
    <lineage>
        <taxon>Bacteria</taxon>
        <taxon>Pseudomonadati</taxon>
        <taxon>Bacteroidota</taxon>
        <taxon>Flavobacteriia</taxon>
        <taxon>Flavobacteriales</taxon>
        <taxon>Flavobacteriaceae</taxon>
        <taxon>Autumnicola</taxon>
    </lineage>
</organism>
<feature type="transmembrane region" description="Helical" evidence="1">
    <location>
        <begin position="108"/>
        <end position="130"/>
    </location>
</feature>